<protein>
    <submittedName>
        <fullName evidence="2">Reverse transcriptase</fullName>
    </submittedName>
</protein>
<dbReference type="PANTHER" id="PTHR33050">
    <property type="entry name" value="REVERSE TRANSCRIPTASE DOMAIN-CONTAINING PROTEIN"/>
    <property type="match status" value="1"/>
</dbReference>
<accession>A0AAV4AW39</accession>
<keyword evidence="2" id="KW-0548">Nucleotidyltransferase</keyword>
<dbReference type="Proteomes" id="UP000735302">
    <property type="component" value="Unassembled WGS sequence"/>
</dbReference>
<dbReference type="InterPro" id="IPR052055">
    <property type="entry name" value="Hepadnavirus_pol/RT"/>
</dbReference>
<keyword evidence="2" id="KW-0808">Transferase</keyword>
<organism evidence="2 3">
    <name type="scientific">Plakobranchus ocellatus</name>
    <dbReference type="NCBI Taxonomy" id="259542"/>
    <lineage>
        <taxon>Eukaryota</taxon>
        <taxon>Metazoa</taxon>
        <taxon>Spiralia</taxon>
        <taxon>Lophotrochozoa</taxon>
        <taxon>Mollusca</taxon>
        <taxon>Gastropoda</taxon>
        <taxon>Heterobranchia</taxon>
        <taxon>Euthyneura</taxon>
        <taxon>Panpulmonata</taxon>
        <taxon>Sacoglossa</taxon>
        <taxon>Placobranchoidea</taxon>
        <taxon>Plakobranchidae</taxon>
        <taxon>Plakobranchus</taxon>
    </lineage>
</organism>
<feature type="region of interest" description="Disordered" evidence="1">
    <location>
        <begin position="255"/>
        <end position="314"/>
    </location>
</feature>
<dbReference type="CDD" id="cd09275">
    <property type="entry name" value="RNase_HI_RT_DIRS1"/>
    <property type="match status" value="1"/>
</dbReference>
<proteinExistence type="predicted"/>
<sequence length="314" mass="35138">MEGWGCKVVTLDGLEAQGFWDIDMSMKSSNFREMSAVYLSLMSLLPNIKNKTIQILSDNITTVAYICFQGGPSGELTNIASKIWTLAIKNNVQITAHYLAGKLNIQADALSRLQSQHVWELNPNLYHYLDTVWGPHTIDRFATINTTKCKRYNSRYLDPGCCGVDALHQSDWAREMNFVNAPLRLLDSVLNIILHQEAEATIIAPAWKAKNWFQKLKKLSIASPIKLPHARTFCIQRGLRPPEALKNPKWVCPQQGDLRLSGPPSGQDVSGKAQTHDRRNSADFRADSLATVPQMSPRKSVKGIEGIDMGHQTN</sequence>
<keyword evidence="3" id="KW-1185">Reference proteome</keyword>
<evidence type="ECO:0000313" key="3">
    <source>
        <dbReference type="Proteomes" id="UP000735302"/>
    </source>
</evidence>
<reference evidence="2 3" key="1">
    <citation type="journal article" date="2021" name="Elife">
        <title>Chloroplast acquisition without the gene transfer in kleptoplastic sea slugs, Plakobranchus ocellatus.</title>
        <authorList>
            <person name="Maeda T."/>
            <person name="Takahashi S."/>
            <person name="Yoshida T."/>
            <person name="Shimamura S."/>
            <person name="Takaki Y."/>
            <person name="Nagai Y."/>
            <person name="Toyoda A."/>
            <person name="Suzuki Y."/>
            <person name="Arimoto A."/>
            <person name="Ishii H."/>
            <person name="Satoh N."/>
            <person name="Nishiyama T."/>
            <person name="Hasebe M."/>
            <person name="Maruyama T."/>
            <person name="Minagawa J."/>
            <person name="Obokata J."/>
            <person name="Shigenobu S."/>
        </authorList>
    </citation>
    <scope>NUCLEOTIDE SEQUENCE [LARGE SCALE GENOMIC DNA]</scope>
</reference>
<dbReference type="PANTHER" id="PTHR33050:SF7">
    <property type="entry name" value="RIBONUCLEASE H"/>
    <property type="match status" value="1"/>
</dbReference>
<dbReference type="AlphaFoldDB" id="A0AAV4AW39"/>
<comment type="caution">
    <text evidence="2">The sequence shown here is derived from an EMBL/GenBank/DDBJ whole genome shotgun (WGS) entry which is preliminary data.</text>
</comment>
<feature type="compositionally biased region" description="Basic and acidic residues" evidence="1">
    <location>
        <begin position="274"/>
        <end position="286"/>
    </location>
</feature>
<evidence type="ECO:0000313" key="2">
    <source>
        <dbReference type="EMBL" id="GFO11262.1"/>
    </source>
</evidence>
<gene>
    <name evidence="2" type="ORF">PoB_003776700</name>
</gene>
<dbReference type="GO" id="GO:0003964">
    <property type="term" value="F:RNA-directed DNA polymerase activity"/>
    <property type="evidence" value="ECO:0007669"/>
    <property type="project" value="UniProtKB-KW"/>
</dbReference>
<dbReference type="EMBL" id="BLXT01004258">
    <property type="protein sequence ID" value="GFO11262.1"/>
    <property type="molecule type" value="Genomic_DNA"/>
</dbReference>
<evidence type="ECO:0000256" key="1">
    <source>
        <dbReference type="SAM" id="MobiDB-lite"/>
    </source>
</evidence>
<name>A0AAV4AW39_9GAST</name>
<keyword evidence="2" id="KW-0695">RNA-directed DNA polymerase</keyword>